<dbReference type="Proteomes" id="UP000620156">
    <property type="component" value="Unassembled WGS sequence"/>
</dbReference>
<dbReference type="PANTHER" id="PTHR46637:SF1">
    <property type="entry name" value="BLL5188 PROTEIN"/>
    <property type="match status" value="1"/>
</dbReference>
<protein>
    <submittedName>
        <fullName evidence="3">Transposase</fullName>
    </submittedName>
</protein>
<keyword evidence="4" id="KW-1185">Reference proteome</keyword>
<dbReference type="InterPro" id="IPR052909">
    <property type="entry name" value="Transposase_6_like"/>
</dbReference>
<dbReference type="EMBL" id="BMQK01000032">
    <property type="protein sequence ID" value="GGQ89435.1"/>
    <property type="molecule type" value="Genomic_DNA"/>
</dbReference>
<feature type="compositionally biased region" description="Basic residues" evidence="1">
    <location>
        <begin position="115"/>
        <end position="125"/>
    </location>
</feature>
<dbReference type="NCBIfam" id="NF033580">
    <property type="entry name" value="transpos_IS5_3"/>
    <property type="match status" value="1"/>
</dbReference>
<evidence type="ECO:0000256" key="1">
    <source>
        <dbReference type="SAM" id="MobiDB-lite"/>
    </source>
</evidence>
<evidence type="ECO:0000313" key="4">
    <source>
        <dbReference type="Proteomes" id="UP000620156"/>
    </source>
</evidence>
<accession>A0A918BTI9</accession>
<feature type="domain" description="Insertion element IS402-like" evidence="2">
    <location>
        <begin position="7"/>
        <end position="78"/>
    </location>
</feature>
<proteinExistence type="predicted"/>
<reference evidence="3" key="2">
    <citation type="submission" date="2020-09" db="EMBL/GenBank/DDBJ databases">
        <authorList>
            <person name="Sun Q."/>
            <person name="Ohkuma M."/>
        </authorList>
    </citation>
    <scope>NUCLEOTIDE SEQUENCE</scope>
    <source>
        <strain evidence="3">JCM 3131</strain>
    </source>
</reference>
<sequence length="154" mass="17566">MVRRHELTDAQWRAIELLLPVNGRPGGQWSDHRTVVNGVLFRARTGVPWPDLPERYGPWQTVYARHRRWSADGTWQQILAELQIEAAADDPDGALARELEREWAVNIDSTSCRAHQHAAGARHRPPRDFRGKKGAGRVWRPMGGRRRWDVPGAG</sequence>
<gene>
    <name evidence="3" type="ORF">GCM10010145_68640</name>
</gene>
<evidence type="ECO:0000313" key="3">
    <source>
        <dbReference type="EMBL" id="GGQ89435.1"/>
    </source>
</evidence>
<evidence type="ECO:0000259" key="2">
    <source>
        <dbReference type="Pfam" id="PF13340"/>
    </source>
</evidence>
<feature type="region of interest" description="Disordered" evidence="1">
    <location>
        <begin position="115"/>
        <end position="154"/>
    </location>
</feature>
<dbReference type="AlphaFoldDB" id="A0A918BTI9"/>
<dbReference type="Pfam" id="PF13340">
    <property type="entry name" value="DUF4096"/>
    <property type="match status" value="1"/>
</dbReference>
<reference evidence="3" key="1">
    <citation type="journal article" date="2014" name="Int. J. Syst. Evol. Microbiol.">
        <title>Complete genome sequence of Corynebacterium casei LMG S-19264T (=DSM 44701T), isolated from a smear-ripened cheese.</title>
        <authorList>
            <consortium name="US DOE Joint Genome Institute (JGI-PGF)"/>
            <person name="Walter F."/>
            <person name="Albersmeier A."/>
            <person name="Kalinowski J."/>
            <person name="Ruckert C."/>
        </authorList>
    </citation>
    <scope>NUCLEOTIDE SEQUENCE</scope>
    <source>
        <strain evidence="3">JCM 3131</strain>
    </source>
</reference>
<organism evidence="3 4">
    <name type="scientific">Streptomyces ruber</name>
    <dbReference type="NCBI Taxonomy" id="83378"/>
    <lineage>
        <taxon>Bacteria</taxon>
        <taxon>Bacillati</taxon>
        <taxon>Actinomycetota</taxon>
        <taxon>Actinomycetes</taxon>
        <taxon>Kitasatosporales</taxon>
        <taxon>Streptomycetaceae</taxon>
        <taxon>Streptomyces</taxon>
    </lineage>
</organism>
<dbReference type="PANTHER" id="PTHR46637">
    <property type="entry name" value="TIS1421-TRANSPOSASE PROTEIN A"/>
    <property type="match status" value="1"/>
</dbReference>
<dbReference type="InterPro" id="IPR025161">
    <property type="entry name" value="IS402-like_dom"/>
</dbReference>
<comment type="caution">
    <text evidence="3">The sequence shown here is derived from an EMBL/GenBank/DDBJ whole genome shotgun (WGS) entry which is preliminary data.</text>
</comment>
<name>A0A918BTI9_9ACTN</name>